<protein>
    <submittedName>
        <fullName evidence="2">(African queen) hypothetical protein</fullName>
    </submittedName>
</protein>
<dbReference type="EMBL" id="CAKASE010000044">
    <property type="protein sequence ID" value="CAG9559962.1"/>
    <property type="molecule type" value="Genomic_DNA"/>
</dbReference>
<evidence type="ECO:0000313" key="3">
    <source>
        <dbReference type="Proteomes" id="UP000789524"/>
    </source>
</evidence>
<accession>A0A8J2QD35</accession>
<dbReference type="Proteomes" id="UP000789524">
    <property type="component" value="Unassembled WGS sequence"/>
</dbReference>
<gene>
    <name evidence="2" type="ORF">DCHRY22_LOCUS1720</name>
</gene>
<sequence>MSNLGVAAIIFYSLLKISSAGDILVQTNEDQCTAFTSCTSCISKGACTWCITKSLCTQQQCGNDNVIYPKNIQALLTGAEFCPRIVESPERIFKHSDVHIFVVKLTQIYLYMAFTPWQCKIRVGDQDFEIKGILLGDSVYCEAFELKNDSDQAYIEGNVKVLWNLKKAFDGSVSFKICRCDLEPNCLACVKNKSK</sequence>
<feature type="chain" id="PRO_5035248929" evidence="1">
    <location>
        <begin position="21"/>
        <end position="195"/>
    </location>
</feature>
<keyword evidence="1" id="KW-0732">Signal</keyword>
<proteinExistence type="predicted"/>
<dbReference type="OrthoDB" id="7286622at2759"/>
<reference evidence="2" key="1">
    <citation type="submission" date="2021-09" db="EMBL/GenBank/DDBJ databases">
        <authorList>
            <person name="Martin H S."/>
        </authorList>
    </citation>
    <scope>NUCLEOTIDE SEQUENCE</scope>
</reference>
<dbReference type="AlphaFoldDB" id="A0A8J2QD35"/>
<dbReference type="Gene3D" id="2.60.40.10">
    <property type="entry name" value="Immunoglobulins"/>
    <property type="match status" value="1"/>
</dbReference>
<comment type="caution">
    <text evidence="2">The sequence shown here is derived from an EMBL/GenBank/DDBJ whole genome shotgun (WGS) entry which is preliminary data.</text>
</comment>
<organism evidence="2 3">
    <name type="scientific">Danaus chrysippus</name>
    <name type="common">African queen</name>
    <dbReference type="NCBI Taxonomy" id="151541"/>
    <lineage>
        <taxon>Eukaryota</taxon>
        <taxon>Metazoa</taxon>
        <taxon>Ecdysozoa</taxon>
        <taxon>Arthropoda</taxon>
        <taxon>Hexapoda</taxon>
        <taxon>Insecta</taxon>
        <taxon>Pterygota</taxon>
        <taxon>Neoptera</taxon>
        <taxon>Endopterygota</taxon>
        <taxon>Lepidoptera</taxon>
        <taxon>Glossata</taxon>
        <taxon>Ditrysia</taxon>
        <taxon>Papilionoidea</taxon>
        <taxon>Nymphalidae</taxon>
        <taxon>Danainae</taxon>
        <taxon>Danaini</taxon>
        <taxon>Danaina</taxon>
        <taxon>Danaus</taxon>
        <taxon>Anosia</taxon>
    </lineage>
</organism>
<evidence type="ECO:0000313" key="2">
    <source>
        <dbReference type="EMBL" id="CAG9559962.1"/>
    </source>
</evidence>
<feature type="signal peptide" evidence="1">
    <location>
        <begin position="1"/>
        <end position="20"/>
    </location>
</feature>
<evidence type="ECO:0000256" key="1">
    <source>
        <dbReference type="SAM" id="SignalP"/>
    </source>
</evidence>
<dbReference type="InterPro" id="IPR013783">
    <property type="entry name" value="Ig-like_fold"/>
</dbReference>
<name>A0A8J2QD35_9NEOP</name>
<keyword evidence="3" id="KW-1185">Reference proteome</keyword>